<accession>A0A7X0U107</accession>
<feature type="compositionally biased region" description="Basic residues" evidence="1">
    <location>
        <begin position="148"/>
        <end position="169"/>
    </location>
</feature>
<dbReference type="Proteomes" id="UP000565579">
    <property type="component" value="Unassembled WGS sequence"/>
</dbReference>
<organism evidence="2 3">
    <name type="scientific">Nonomuraea rubra</name>
    <dbReference type="NCBI Taxonomy" id="46180"/>
    <lineage>
        <taxon>Bacteria</taxon>
        <taxon>Bacillati</taxon>
        <taxon>Actinomycetota</taxon>
        <taxon>Actinomycetes</taxon>
        <taxon>Streptosporangiales</taxon>
        <taxon>Streptosporangiaceae</taxon>
        <taxon>Nonomuraea</taxon>
    </lineage>
</organism>
<keyword evidence="3" id="KW-1185">Reference proteome</keyword>
<dbReference type="RefSeq" id="WP_185105377.1">
    <property type="nucleotide sequence ID" value="NZ_JACHMI010000001.1"/>
</dbReference>
<dbReference type="AlphaFoldDB" id="A0A7X0U107"/>
<reference evidence="2 3" key="1">
    <citation type="submission" date="2020-08" db="EMBL/GenBank/DDBJ databases">
        <title>Sequencing the genomes of 1000 actinobacteria strains.</title>
        <authorList>
            <person name="Klenk H.-P."/>
        </authorList>
    </citation>
    <scope>NUCLEOTIDE SEQUENCE [LARGE SCALE GENOMIC DNA]</scope>
    <source>
        <strain evidence="2 3">DSM 43768</strain>
    </source>
</reference>
<feature type="compositionally biased region" description="Polar residues" evidence="1">
    <location>
        <begin position="182"/>
        <end position="192"/>
    </location>
</feature>
<dbReference type="EMBL" id="JACHMI010000001">
    <property type="protein sequence ID" value="MBB6551267.1"/>
    <property type="molecule type" value="Genomic_DNA"/>
</dbReference>
<evidence type="ECO:0000313" key="3">
    <source>
        <dbReference type="Proteomes" id="UP000565579"/>
    </source>
</evidence>
<evidence type="ECO:0000256" key="1">
    <source>
        <dbReference type="SAM" id="MobiDB-lite"/>
    </source>
</evidence>
<comment type="caution">
    <text evidence="2">The sequence shown here is derived from an EMBL/GenBank/DDBJ whole genome shotgun (WGS) entry which is preliminary data.</text>
</comment>
<sequence length="200" mass="22416">MDAVMAVTPAKETPHLARLSAARLPTSRTVTSHTRWRRVAGTLSMPNRAEPPSKALILASVPDGMRRTPTQQAWLRSLKEHPDVLTLRCDGSRNLMLIAAIICWSADWKTLCSRPTIARLVERTGLAKATVKRWVRWLRERRLAGRGRTRLHRALPQRHQRRPGRRRLRQPGGAVGAVPAATSPNRRSTQATDRAATTIK</sequence>
<gene>
    <name evidence="2" type="ORF">HD593_006062</name>
</gene>
<evidence type="ECO:0000313" key="2">
    <source>
        <dbReference type="EMBL" id="MBB6551267.1"/>
    </source>
</evidence>
<proteinExistence type="predicted"/>
<protein>
    <submittedName>
        <fullName evidence="2">Uncharacterized protein</fullName>
    </submittedName>
</protein>
<name>A0A7X0U107_9ACTN</name>
<feature type="region of interest" description="Disordered" evidence="1">
    <location>
        <begin position="148"/>
        <end position="200"/>
    </location>
</feature>
<feature type="compositionally biased region" description="Low complexity" evidence="1">
    <location>
        <begin position="170"/>
        <end position="181"/>
    </location>
</feature>